<evidence type="ECO:0000259" key="9">
    <source>
        <dbReference type="Pfam" id="PF16363"/>
    </source>
</evidence>
<reference evidence="10" key="1">
    <citation type="submission" date="2020-01" db="EMBL/GenBank/DDBJ databases">
        <authorList>
            <person name="Rat A."/>
        </authorList>
    </citation>
    <scope>NUCLEOTIDE SEQUENCE</scope>
    <source>
        <strain evidence="10">LMG 31231</strain>
    </source>
</reference>
<dbReference type="Proteomes" id="UP001138751">
    <property type="component" value="Unassembled WGS sequence"/>
</dbReference>
<dbReference type="GO" id="GO:0042351">
    <property type="term" value="P:'de novo' GDP-L-fucose biosynthetic process"/>
    <property type="evidence" value="ECO:0007669"/>
    <property type="project" value="TreeGrafter"/>
</dbReference>
<dbReference type="RefSeq" id="WP_211864772.1">
    <property type="nucleotide sequence ID" value="NZ_JAAEDM010000141.1"/>
</dbReference>
<dbReference type="PANTHER" id="PTHR43715">
    <property type="entry name" value="GDP-MANNOSE 4,6-DEHYDRATASE"/>
    <property type="match status" value="1"/>
</dbReference>
<dbReference type="PANTHER" id="PTHR43715:SF1">
    <property type="entry name" value="GDP-MANNOSE 4,6 DEHYDRATASE"/>
    <property type="match status" value="1"/>
</dbReference>
<dbReference type="CDD" id="cd05260">
    <property type="entry name" value="GDP_MD_SDR_e"/>
    <property type="match status" value="1"/>
</dbReference>
<dbReference type="EC" id="4.2.1.47" evidence="4 8"/>
<dbReference type="Gene3D" id="3.90.25.10">
    <property type="entry name" value="UDP-galactose 4-epimerase, domain 1"/>
    <property type="match status" value="1"/>
</dbReference>
<dbReference type="InterPro" id="IPR036291">
    <property type="entry name" value="NAD(P)-bd_dom_sf"/>
</dbReference>
<comment type="cofactor">
    <cofactor evidence="2 8">
        <name>NADP(+)</name>
        <dbReference type="ChEBI" id="CHEBI:58349"/>
    </cofactor>
</comment>
<evidence type="ECO:0000256" key="3">
    <source>
        <dbReference type="ARBA" id="ARBA00009263"/>
    </source>
</evidence>
<evidence type="ECO:0000256" key="7">
    <source>
        <dbReference type="ARBA" id="ARBA00059383"/>
    </source>
</evidence>
<dbReference type="InterPro" id="IPR016040">
    <property type="entry name" value="NAD(P)-bd_dom"/>
</dbReference>
<keyword evidence="6 8" id="KW-0456">Lyase</keyword>
<evidence type="ECO:0000256" key="6">
    <source>
        <dbReference type="ARBA" id="ARBA00023239"/>
    </source>
</evidence>
<keyword evidence="11" id="KW-1185">Reference proteome</keyword>
<dbReference type="EMBL" id="JAAEDM010000141">
    <property type="protein sequence ID" value="MBR0674355.1"/>
    <property type="molecule type" value="Genomic_DNA"/>
</dbReference>
<dbReference type="AlphaFoldDB" id="A0A9X9X4M6"/>
<name>A0A9X9X4M6_9PROT</name>
<evidence type="ECO:0000313" key="11">
    <source>
        <dbReference type="Proteomes" id="UP001138751"/>
    </source>
</evidence>
<comment type="catalytic activity">
    <reaction evidence="1 8">
        <text>GDP-alpha-D-mannose = GDP-4-dehydro-alpha-D-rhamnose + H2O</text>
        <dbReference type="Rhea" id="RHEA:23820"/>
        <dbReference type="ChEBI" id="CHEBI:15377"/>
        <dbReference type="ChEBI" id="CHEBI:57527"/>
        <dbReference type="ChEBI" id="CHEBI:57964"/>
        <dbReference type="EC" id="4.2.1.47"/>
    </reaction>
</comment>
<evidence type="ECO:0000256" key="4">
    <source>
        <dbReference type="ARBA" id="ARBA00011989"/>
    </source>
</evidence>
<dbReference type="HAMAP" id="MF_00955">
    <property type="entry name" value="GDP_Man_dehydratase"/>
    <property type="match status" value="1"/>
</dbReference>
<comment type="similarity">
    <text evidence="3 8">Belongs to the NAD(P)-dependent epimerase/dehydratase family. GDP-mannose 4,6-dehydratase subfamily.</text>
</comment>
<comment type="caution">
    <text evidence="8">Lacks conserved residue(s) required for the propagation of feature annotation.</text>
</comment>
<evidence type="ECO:0000256" key="1">
    <source>
        <dbReference type="ARBA" id="ARBA00000188"/>
    </source>
</evidence>
<reference evidence="10" key="2">
    <citation type="journal article" date="2021" name="Syst. Appl. Microbiol.">
        <title>Roseomonas hellenica sp. nov., isolated from roots of wild-growing Alkanna tinctoria.</title>
        <authorList>
            <person name="Rat A."/>
            <person name="Naranjo H.D."/>
            <person name="Lebbe L."/>
            <person name="Cnockaert M."/>
            <person name="Krigas N."/>
            <person name="Grigoriadou K."/>
            <person name="Maloupa E."/>
            <person name="Willems A."/>
        </authorList>
    </citation>
    <scope>NUCLEOTIDE SEQUENCE</scope>
    <source>
        <strain evidence="10">LMG 31231</strain>
    </source>
</reference>
<keyword evidence="5" id="KW-0536">Nodulation</keyword>
<evidence type="ECO:0000256" key="8">
    <source>
        <dbReference type="HAMAP-Rule" id="MF_00955"/>
    </source>
</evidence>
<comment type="function">
    <text evidence="7 8">Catalyzes the conversion of GDP-D-mannose to GDP-4-dehydro-6-deoxy-D-mannose.</text>
</comment>
<accession>A0A9X9X4M6</accession>
<dbReference type="Pfam" id="PF16363">
    <property type="entry name" value="GDP_Man_Dehyd"/>
    <property type="match status" value="1"/>
</dbReference>
<dbReference type="GO" id="GO:0070401">
    <property type="term" value="F:NADP+ binding"/>
    <property type="evidence" value="ECO:0007669"/>
    <property type="project" value="UniProtKB-UniRule"/>
</dbReference>
<organism evidence="10 11">
    <name type="scientific">Neoroseomonas soli</name>
    <dbReference type="NCBI Taxonomy" id="1081025"/>
    <lineage>
        <taxon>Bacteria</taxon>
        <taxon>Pseudomonadati</taxon>
        <taxon>Pseudomonadota</taxon>
        <taxon>Alphaproteobacteria</taxon>
        <taxon>Acetobacterales</taxon>
        <taxon>Acetobacteraceae</taxon>
        <taxon>Neoroseomonas</taxon>
    </lineage>
</organism>
<dbReference type="GO" id="GO:0008446">
    <property type="term" value="F:GDP-mannose 4,6-dehydratase activity"/>
    <property type="evidence" value="ECO:0007669"/>
    <property type="project" value="UniProtKB-UniRule"/>
</dbReference>
<gene>
    <name evidence="8" type="primary">gmd</name>
    <name evidence="10" type="ORF">GXW76_24505</name>
</gene>
<evidence type="ECO:0000313" key="10">
    <source>
        <dbReference type="EMBL" id="MBR0674355.1"/>
    </source>
</evidence>
<dbReference type="SUPFAM" id="SSF51735">
    <property type="entry name" value="NAD(P)-binding Rossmann-fold domains"/>
    <property type="match status" value="1"/>
</dbReference>
<dbReference type="Gene3D" id="3.40.50.720">
    <property type="entry name" value="NAD(P)-binding Rossmann-like Domain"/>
    <property type="match status" value="1"/>
</dbReference>
<keyword evidence="8" id="KW-0521">NADP</keyword>
<sequence>MARALITGVTGQDGAYLAALLLGKGYEVFGLLHRHGGAEAVQEQLRKLSCHGEVRMVDGNLIDLSSLIRMLQQVRPDEVYNLAAQSFVRMSWDQPLLTAQVTAIGTANMLEALRIAAPAARLFQAGSSEMFGRTATMLQNEETHFRPRSPYASAKVLAHCLVVNYRDAFGLHACNGIMFNHDSPLRGTAFVLRKITDGAARISLGLAKDLAMGNLEARRDFGHARDYVRAMWLMLRHEQAGDYVVATGRAVSIRDLCRLAFAHVGLDWEAHVRVDPAFLRPADVDATAGDAARARAELGWAPETSLEEMIAEMVEADLARWRAVAHA</sequence>
<feature type="domain" description="NAD(P)-binding" evidence="9">
    <location>
        <begin position="5"/>
        <end position="313"/>
    </location>
</feature>
<comment type="caution">
    <text evidence="10">The sequence shown here is derived from an EMBL/GenBank/DDBJ whole genome shotgun (WGS) entry which is preliminary data.</text>
</comment>
<dbReference type="InterPro" id="IPR006368">
    <property type="entry name" value="GDP_Man_deHydtase"/>
</dbReference>
<dbReference type="FunFam" id="3.40.50.720:FF:000924">
    <property type="entry name" value="GDP-mannose 4,6 dehydratase"/>
    <property type="match status" value="1"/>
</dbReference>
<proteinExistence type="inferred from homology"/>
<protein>
    <recommendedName>
        <fullName evidence="4 8">GDP-mannose 4,6-dehydratase</fullName>
        <ecNumber evidence="4 8">4.2.1.47</ecNumber>
    </recommendedName>
    <alternativeName>
        <fullName evidence="8">GDP-D-mannose dehydratase</fullName>
    </alternativeName>
</protein>
<evidence type="ECO:0000256" key="2">
    <source>
        <dbReference type="ARBA" id="ARBA00001937"/>
    </source>
</evidence>
<evidence type="ECO:0000256" key="5">
    <source>
        <dbReference type="ARBA" id="ARBA00022458"/>
    </source>
</evidence>